<evidence type="ECO:0000256" key="3">
    <source>
        <dbReference type="ARBA" id="ARBA00022519"/>
    </source>
</evidence>
<dbReference type="PANTHER" id="PTHR30443">
    <property type="entry name" value="INNER MEMBRANE PROTEIN"/>
    <property type="match status" value="1"/>
</dbReference>
<sequence>MFKHVSALHRRLIAIAVFMTLFMNLAFFKALLKVYPGLSQLGFLVSVAVFFTALHVLLLAVFAHGRAARWWLAAVLLAGASSAYFMDHYGTVIDTSMLENLIQTNVSEASDLLNLRMLGYLLLGLLPAAWLVRTMSTPPTWKGHFKSLGVTLIGVVLTVLLAVAPFSSQYASFLREHKSIRYYANPGYPVTSLMKFAAQTLNSTAPAVRAAIAPDAKIVEEADHKELVILVVGETARADHFSLNGYARNTNPELSMLNVLSFSDVTSCGTSTAVSVPCMFSGLGADQYSSNEGLKHTNLLDTLKAAGVQVLWRDNNSDSKGVALRVDYEDFKTPATNKQCDDECRDVGMLDGLDAYVKQHADKDILIVLHQMGNHGPAYYKRYPKAFERFKPVCETNELSNCSNEQIINAYDNAILYTDHFLAQVIGFLKRHDHSHETAMLYVSDHGESLGEFGMYLHGAPKAIAPRAQVHVPAIVWTGQHFQLSQDELRRYKDVPLSHDDLFCVMSMAFEMQSSKCQSWWTKGR</sequence>
<dbReference type="NCBIfam" id="NF028537">
    <property type="entry name" value="P_eth_NH2_trans"/>
    <property type="match status" value="1"/>
</dbReference>
<feature type="domain" description="Sulfatase N-terminal" evidence="9">
    <location>
        <begin position="227"/>
        <end position="503"/>
    </location>
</feature>
<name>A0ABT1WDJ1_9BURK</name>
<dbReference type="InterPro" id="IPR012549">
    <property type="entry name" value="EptA-like_N"/>
</dbReference>
<keyword evidence="2" id="KW-1003">Cell membrane</keyword>
<evidence type="ECO:0000313" key="11">
    <source>
        <dbReference type="EMBL" id="MCQ8895565.1"/>
    </source>
</evidence>
<dbReference type="Pfam" id="PF08019">
    <property type="entry name" value="EptA_B_N"/>
    <property type="match status" value="1"/>
</dbReference>
<evidence type="ECO:0000256" key="6">
    <source>
        <dbReference type="ARBA" id="ARBA00022989"/>
    </source>
</evidence>
<accession>A0ABT1WDJ1</accession>
<dbReference type="CDD" id="cd16017">
    <property type="entry name" value="LptA"/>
    <property type="match status" value="1"/>
</dbReference>
<dbReference type="Proteomes" id="UP001204142">
    <property type="component" value="Unassembled WGS sequence"/>
</dbReference>
<reference evidence="11 12" key="1">
    <citation type="submission" date="2022-07" db="EMBL/GenBank/DDBJ databases">
        <authorList>
            <person name="Xamxidin M."/>
            <person name="Wu M."/>
        </authorList>
    </citation>
    <scope>NUCLEOTIDE SEQUENCE [LARGE SCALE GENOMIC DNA]</scope>
    <source>
        <strain evidence="11 12">NBRC 111650</strain>
    </source>
</reference>
<dbReference type="InterPro" id="IPR040423">
    <property type="entry name" value="PEA_transferase"/>
</dbReference>
<feature type="transmembrane region" description="Helical" evidence="8">
    <location>
        <begin position="38"/>
        <end position="63"/>
    </location>
</feature>
<keyword evidence="3" id="KW-0997">Cell inner membrane</keyword>
<evidence type="ECO:0000256" key="8">
    <source>
        <dbReference type="SAM" id="Phobius"/>
    </source>
</evidence>
<dbReference type="RefSeq" id="WP_256763248.1">
    <property type="nucleotide sequence ID" value="NZ_JANIGO010000001.1"/>
</dbReference>
<evidence type="ECO:0000256" key="2">
    <source>
        <dbReference type="ARBA" id="ARBA00022475"/>
    </source>
</evidence>
<evidence type="ECO:0000256" key="1">
    <source>
        <dbReference type="ARBA" id="ARBA00004429"/>
    </source>
</evidence>
<dbReference type="GO" id="GO:0016740">
    <property type="term" value="F:transferase activity"/>
    <property type="evidence" value="ECO:0007669"/>
    <property type="project" value="UniProtKB-KW"/>
</dbReference>
<evidence type="ECO:0000259" key="10">
    <source>
        <dbReference type="Pfam" id="PF08019"/>
    </source>
</evidence>
<feature type="transmembrane region" description="Helical" evidence="8">
    <location>
        <begin position="12"/>
        <end position="32"/>
    </location>
</feature>
<comment type="caution">
    <text evidence="11">The sequence shown here is derived from an EMBL/GenBank/DDBJ whole genome shotgun (WGS) entry which is preliminary data.</text>
</comment>
<dbReference type="EMBL" id="JANIGO010000001">
    <property type="protein sequence ID" value="MCQ8895565.1"/>
    <property type="molecule type" value="Genomic_DNA"/>
</dbReference>
<evidence type="ECO:0000256" key="5">
    <source>
        <dbReference type="ARBA" id="ARBA00022692"/>
    </source>
</evidence>
<dbReference type="Pfam" id="PF00884">
    <property type="entry name" value="Sulfatase"/>
    <property type="match status" value="1"/>
</dbReference>
<keyword evidence="6 8" id="KW-1133">Transmembrane helix</keyword>
<feature type="domain" description="Phosphoethanolamine transferase N-terminal" evidence="10">
    <location>
        <begin position="52"/>
        <end position="199"/>
    </location>
</feature>
<evidence type="ECO:0000313" key="12">
    <source>
        <dbReference type="Proteomes" id="UP001204142"/>
    </source>
</evidence>
<keyword evidence="7 8" id="KW-0472">Membrane</keyword>
<evidence type="ECO:0000259" key="9">
    <source>
        <dbReference type="Pfam" id="PF00884"/>
    </source>
</evidence>
<dbReference type="PANTHER" id="PTHR30443:SF0">
    <property type="entry name" value="PHOSPHOETHANOLAMINE TRANSFERASE EPTA"/>
    <property type="match status" value="1"/>
</dbReference>
<dbReference type="InterPro" id="IPR000917">
    <property type="entry name" value="Sulfatase_N"/>
</dbReference>
<evidence type="ECO:0000256" key="7">
    <source>
        <dbReference type="ARBA" id="ARBA00023136"/>
    </source>
</evidence>
<keyword evidence="4 11" id="KW-0808">Transferase</keyword>
<dbReference type="SUPFAM" id="SSF53649">
    <property type="entry name" value="Alkaline phosphatase-like"/>
    <property type="match status" value="1"/>
</dbReference>
<dbReference type="Gene3D" id="3.40.720.10">
    <property type="entry name" value="Alkaline Phosphatase, subunit A"/>
    <property type="match status" value="1"/>
</dbReference>
<comment type="subcellular location">
    <subcellularLocation>
        <location evidence="1">Cell inner membrane</location>
        <topology evidence="1">Multi-pass membrane protein</topology>
    </subcellularLocation>
</comment>
<proteinExistence type="predicted"/>
<protein>
    <submittedName>
        <fullName evidence="11">Phosphoethanolamine--lipid A transferase</fullName>
    </submittedName>
</protein>
<evidence type="ECO:0000256" key="4">
    <source>
        <dbReference type="ARBA" id="ARBA00022679"/>
    </source>
</evidence>
<keyword evidence="12" id="KW-1185">Reference proteome</keyword>
<dbReference type="InterPro" id="IPR017850">
    <property type="entry name" value="Alkaline_phosphatase_core_sf"/>
</dbReference>
<keyword evidence="5 8" id="KW-0812">Transmembrane</keyword>
<organism evidence="11 12">
    <name type="scientific">Limnobacter humi</name>
    <dbReference type="NCBI Taxonomy" id="1778671"/>
    <lineage>
        <taxon>Bacteria</taxon>
        <taxon>Pseudomonadati</taxon>
        <taxon>Pseudomonadota</taxon>
        <taxon>Betaproteobacteria</taxon>
        <taxon>Burkholderiales</taxon>
        <taxon>Burkholderiaceae</taxon>
        <taxon>Limnobacter</taxon>
    </lineage>
</organism>
<gene>
    <name evidence="11" type="ORF">NQT62_03800</name>
</gene>
<feature type="transmembrane region" description="Helical" evidence="8">
    <location>
        <begin position="147"/>
        <end position="166"/>
    </location>
</feature>
<feature type="transmembrane region" description="Helical" evidence="8">
    <location>
        <begin position="70"/>
        <end position="86"/>
    </location>
</feature>
<feature type="transmembrane region" description="Helical" evidence="8">
    <location>
        <begin position="117"/>
        <end position="135"/>
    </location>
</feature>
<dbReference type="InterPro" id="IPR058130">
    <property type="entry name" value="PEA_transf_C"/>
</dbReference>